<dbReference type="SUPFAM" id="SSF55486">
    <property type="entry name" value="Metalloproteases ('zincins'), catalytic domain"/>
    <property type="match status" value="1"/>
</dbReference>
<dbReference type="Pfam" id="PF06167">
    <property type="entry name" value="Peptidase_M90"/>
    <property type="match status" value="1"/>
</dbReference>
<dbReference type="Gene3D" id="3.40.390.10">
    <property type="entry name" value="Collagenase (Catalytic Domain)"/>
    <property type="match status" value="1"/>
</dbReference>
<keyword evidence="2" id="KW-1185">Reference proteome</keyword>
<accession>A0A556N2E9</accession>
<dbReference type="Gene3D" id="1.10.472.150">
    <property type="entry name" value="Glucose-regulated metallo-peptidase M90, N-terminal domain"/>
    <property type="match status" value="1"/>
</dbReference>
<evidence type="ECO:0000313" key="1">
    <source>
        <dbReference type="EMBL" id="TSJ46364.1"/>
    </source>
</evidence>
<proteinExistence type="predicted"/>
<dbReference type="InterPro" id="IPR004027">
    <property type="entry name" value="SEC_C_motif"/>
</dbReference>
<dbReference type="Proteomes" id="UP000316008">
    <property type="component" value="Unassembled WGS sequence"/>
</dbReference>
<dbReference type="Pfam" id="PF02810">
    <property type="entry name" value="SEC-C"/>
    <property type="match status" value="1"/>
</dbReference>
<gene>
    <name evidence="1" type="ORF">FO442_04185</name>
</gene>
<evidence type="ECO:0000313" key="2">
    <source>
        <dbReference type="Proteomes" id="UP000316008"/>
    </source>
</evidence>
<sequence length="302" mass="34875">MVPIGIISIVCLFLFLGWKSYRKAAHPKWLVPQEPFPLEWRGILNSEVLFYASLEESEKTRFEYKVQEFLLNCRITGIKTEVSLTDKLLVASSAIIPIFGFDSWKYTNIREVLLYPAMFDENYQFEGESDRRILGMVGNQSMEGIMILSKEALRLGFKNESDKHNTAIHEFVHLIDKSDGEIDGLPKVLMDRKYALPWIDLMNKEIERIYEGKSDINPYGATNRAEFLSVISEYFFERPKLLEEKHPELYALLEKIFNQQPADQSITRRAKTIGRNDPCVCNSGKKFKHCCGSVHYTKKIGA</sequence>
<dbReference type="EMBL" id="VLPL01000002">
    <property type="protein sequence ID" value="TSJ46364.1"/>
    <property type="molecule type" value="Genomic_DNA"/>
</dbReference>
<dbReference type="PANTHER" id="PTHR30164:SF2">
    <property type="entry name" value="PROTEIN MTFA"/>
    <property type="match status" value="1"/>
</dbReference>
<dbReference type="SUPFAM" id="SSF103642">
    <property type="entry name" value="Sec-C motif"/>
    <property type="match status" value="1"/>
</dbReference>
<dbReference type="CDD" id="cd20169">
    <property type="entry name" value="Peptidase_M90_mtfA"/>
    <property type="match status" value="1"/>
</dbReference>
<dbReference type="InterPro" id="IPR024079">
    <property type="entry name" value="MetalloPept_cat_dom_sf"/>
</dbReference>
<dbReference type="GO" id="GO:0004177">
    <property type="term" value="F:aminopeptidase activity"/>
    <property type="evidence" value="ECO:0007669"/>
    <property type="project" value="TreeGrafter"/>
</dbReference>
<protein>
    <submittedName>
        <fullName evidence="1">Peptidase</fullName>
    </submittedName>
</protein>
<name>A0A556N2E9_9FLAO</name>
<dbReference type="InterPro" id="IPR010384">
    <property type="entry name" value="MtfA_fam"/>
</dbReference>
<dbReference type="InterPro" id="IPR042252">
    <property type="entry name" value="MtfA_N"/>
</dbReference>
<comment type="caution">
    <text evidence="1">The sequence shown here is derived from an EMBL/GenBank/DDBJ whole genome shotgun (WGS) entry which is preliminary data.</text>
</comment>
<dbReference type="PANTHER" id="PTHR30164">
    <property type="entry name" value="MTFA PEPTIDASE"/>
    <property type="match status" value="1"/>
</dbReference>
<organism evidence="1 2">
    <name type="scientific">Fluviicola chungangensis</name>
    <dbReference type="NCBI Taxonomy" id="2597671"/>
    <lineage>
        <taxon>Bacteria</taxon>
        <taxon>Pseudomonadati</taxon>
        <taxon>Bacteroidota</taxon>
        <taxon>Flavobacteriia</taxon>
        <taxon>Flavobacteriales</taxon>
        <taxon>Crocinitomicaceae</taxon>
        <taxon>Fluviicola</taxon>
    </lineage>
</organism>
<reference evidence="1 2" key="1">
    <citation type="submission" date="2019-07" db="EMBL/GenBank/DDBJ databases">
        <authorList>
            <person name="Huq M.A."/>
        </authorList>
    </citation>
    <scope>NUCLEOTIDE SEQUENCE [LARGE SCALE GENOMIC DNA]</scope>
    <source>
        <strain evidence="1 2">MAH-3</strain>
    </source>
</reference>
<dbReference type="GO" id="GO:0005829">
    <property type="term" value="C:cytosol"/>
    <property type="evidence" value="ECO:0007669"/>
    <property type="project" value="TreeGrafter"/>
</dbReference>
<dbReference type="OrthoDB" id="9786424at2"/>
<dbReference type="GO" id="GO:0008237">
    <property type="term" value="F:metallopeptidase activity"/>
    <property type="evidence" value="ECO:0007669"/>
    <property type="project" value="InterPro"/>
</dbReference>
<dbReference type="RefSeq" id="WP_144331901.1">
    <property type="nucleotide sequence ID" value="NZ_VLPL01000002.1"/>
</dbReference>
<dbReference type="AlphaFoldDB" id="A0A556N2E9"/>